<organism evidence="2 3">
    <name type="scientific">Pseudomonas fluorescens</name>
    <dbReference type="NCBI Taxonomy" id="294"/>
    <lineage>
        <taxon>Bacteria</taxon>
        <taxon>Pseudomonadati</taxon>
        <taxon>Pseudomonadota</taxon>
        <taxon>Gammaproteobacteria</taxon>
        <taxon>Pseudomonadales</taxon>
        <taxon>Pseudomonadaceae</taxon>
        <taxon>Pseudomonas</taxon>
    </lineage>
</organism>
<evidence type="ECO:0000256" key="1">
    <source>
        <dbReference type="SAM" id="SignalP"/>
    </source>
</evidence>
<proteinExistence type="predicted"/>
<evidence type="ECO:0000313" key="2">
    <source>
        <dbReference type="EMBL" id="VVN86347.1"/>
    </source>
</evidence>
<dbReference type="RefSeq" id="WP_150641563.1">
    <property type="nucleotide sequence ID" value="NZ_CABVHQ010000010.1"/>
</dbReference>
<reference evidence="2 3" key="1">
    <citation type="submission" date="2019-09" db="EMBL/GenBank/DDBJ databases">
        <authorList>
            <person name="Chandra G."/>
            <person name="Truman W A."/>
        </authorList>
    </citation>
    <scope>NUCLEOTIDE SEQUENCE [LARGE SCALE GENOMIC DNA]</scope>
    <source>
        <strain evidence="2">PS691</strain>
    </source>
</reference>
<keyword evidence="1" id="KW-0732">Signal</keyword>
<feature type="chain" id="PRO_5022902474" evidence="1">
    <location>
        <begin position="23"/>
        <end position="187"/>
    </location>
</feature>
<sequence length="187" mass="20891" precursor="true">MKIYVPSVLPGFLSLMMLIGSASTVALETRPIATSKVGSNQVIAKAVWYDPAVPGEVFGLVGPRHVNRFVNHQNPAQARIDARQYAEEWIFPAIGTTGPILSGENRCLETVRWPTPDDLYTQWERCKAGDPQQQYMISSDGTVTWVKEPSLTLVADLDVPANLEFYTLTPRPNYSQKLDIRGADWRQ</sequence>
<dbReference type="AlphaFoldDB" id="A0A5E7BB02"/>
<evidence type="ECO:0000313" key="3">
    <source>
        <dbReference type="Proteomes" id="UP000337909"/>
    </source>
</evidence>
<accession>A0A5E7BB02</accession>
<dbReference type="EMBL" id="CABVHQ010000010">
    <property type="protein sequence ID" value="VVN86347.1"/>
    <property type="molecule type" value="Genomic_DNA"/>
</dbReference>
<gene>
    <name evidence="2" type="ORF">PS691_01503</name>
</gene>
<dbReference type="Proteomes" id="UP000337909">
    <property type="component" value="Unassembled WGS sequence"/>
</dbReference>
<protein>
    <submittedName>
        <fullName evidence="2">Uncharacterized protein</fullName>
    </submittedName>
</protein>
<feature type="signal peptide" evidence="1">
    <location>
        <begin position="1"/>
        <end position="22"/>
    </location>
</feature>
<name>A0A5E7BB02_PSEFL</name>